<reference evidence="3 4" key="1">
    <citation type="submission" date="2017-05" db="EMBL/GenBank/DDBJ databases">
        <title>Vagococcus spp. assemblies.</title>
        <authorList>
            <person name="Gulvik C.A."/>
        </authorList>
    </citation>
    <scope>NUCLEOTIDE SEQUENCE [LARGE SCALE GENOMIC DNA]</scope>
    <source>
        <strain evidence="3 4">NCFB 2777</strain>
    </source>
</reference>
<keyword evidence="1" id="KW-0479">Metal-binding</keyword>
<evidence type="ECO:0000313" key="3">
    <source>
        <dbReference type="EMBL" id="RST97959.1"/>
    </source>
</evidence>
<evidence type="ECO:0000256" key="1">
    <source>
        <dbReference type="ARBA" id="ARBA00022723"/>
    </source>
</evidence>
<dbReference type="Pfam" id="PF00834">
    <property type="entry name" value="Ribul_P_3_epim"/>
    <property type="match status" value="1"/>
</dbReference>
<protein>
    <recommendedName>
        <fullName evidence="5">Ribulose-phosphate 3-epimerase</fullName>
    </recommendedName>
</protein>
<dbReference type="PROSITE" id="PS01085">
    <property type="entry name" value="RIBUL_P_3_EPIMER_1"/>
    <property type="match status" value="1"/>
</dbReference>
<dbReference type="InterPro" id="IPR011060">
    <property type="entry name" value="RibuloseP-bd_barrel"/>
</dbReference>
<dbReference type="GO" id="GO:0005975">
    <property type="term" value="P:carbohydrate metabolic process"/>
    <property type="evidence" value="ECO:0007669"/>
    <property type="project" value="InterPro"/>
</dbReference>
<dbReference type="PANTHER" id="PTHR11749">
    <property type="entry name" value="RIBULOSE-5-PHOSPHATE-3-EPIMERASE"/>
    <property type="match status" value="1"/>
</dbReference>
<dbReference type="EMBL" id="NGJU01000001">
    <property type="protein sequence ID" value="RST97959.1"/>
    <property type="molecule type" value="Genomic_DNA"/>
</dbReference>
<dbReference type="RefSeq" id="WP_126778085.1">
    <property type="nucleotide sequence ID" value="NZ_NGJU01000001.1"/>
</dbReference>
<organism evidence="3 4">
    <name type="scientific">Vagococcus salmoninarum</name>
    <dbReference type="NCBI Taxonomy" id="2739"/>
    <lineage>
        <taxon>Bacteria</taxon>
        <taxon>Bacillati</taxon>
        <taxon>Bacillota</taxon>
        <taxon>Bacilli</taxon>
        <taxon>Lactobacillales</taxon>
        <taxon>Enterococcaceae</taxon>
        <taxon>Vagococcus</taxon>
    </lineage>
</organism>
<keyword evidence="2" id="KW-0413">Isomerase</keyword>
<dbReference type="CDD" id="cd00429">
    <property type="entry name" value="RPE"/>
    <property type="match status" value="1"/>
</dbReference>
<sequence length="220" mass="24478">MSLKFYPSLMCADFSHLEKEVKALEEAGIDMFHIDIMDGQYVANFAMGVQDIVAVRKATRKPIDVHLMVSNPSLYVNLFISLGVNLIYLHPETVPDLSQVIVEIKNQGCQVGLVISLTTDTEVVKKHLKTIDYLLIMTVPAGFSGQTFEGRSLDTIKRMTNYRQEEQLTFQLVIDGAVTKEIVAETKALGVNGFVLGTSVLFNQLASYKEIMKELRGGES</sequence>
<dbReference type="GeneID" id="98566992"/>
<evidence type="ECO:0000256" key="2">
    <source>
        <dbReference type="ARBA" id="ARBA00023235"/>
    </source>
</evidence>
<keyword evidence="4" id="KW-1185">Reference proteome</keyword>
<dbReference type="GO" id="GO:0016857">
    <property type="term" value="F:racemase and epimerase activity, acting on carbohydrates and derivatives"/>
    <property type="evidence" value="ECO:0007669"/>
    <property type="project" value="InterPro"/>
</dbReference>
<dbReference type="InterPro" id="IPR000056">
    <property type="entry name" value="Ribul_P_3_epim-like"/>
</dbReference>
<proteinExistence type="predicted"/>
<name>A0A429ZVZ0_9ENTE</name>
<dbReference type="Gene3D" id="3.20.20.70">
    <property type="entry name" value="Aldolase class I"/>
    <property type="match status" value="1"/>
</dbReference>
<accession>A0A429ZVZ0</accession>
<dbReference type="AlphaFoldDB" id="A0A429ZVZ0"/>
<dbReference type="SUPFAM" id="SSF51366">
    <property type="entry name" value="Ribulose-phoshate binding barrel"/>
    <property type="match status" value="1"/>
</dbReference>
<dbReference type="Proteomes" id="UP000287239">
    <property type="component" value="Unassembled WGS sequence"/>
</dbReference>
<comment type="caution">
    <text evidence="3">The sequence shown here is derived from an EMBL/GenBank/DDBJ whole genome shotgun (WGS) entry which is preliminary data.</text>
</comment>
<evidence type="ECO:0000313" key="4">
    <source>
        <dbReference type="Proteomes" id="UP000287239"/>
    </source>
</evidence>
<gene>
    <name evidence="3" type="ORF">CBF35_01305</name>
</gene>
<evidence type="ECO:0008006" key="5">
    <source>
        <dbReference type="Google" id="ProtNLM"/>
    </source>
</evidence>
<dbReference type="OrthoDB" id="1645589at2"/>
<dbReference type="NCBIfam" id="NF004076">
    <property type="entry name" value="PRK05581.1-4"/>
    <property type="match status" value="1"/>
</dbReference>
<dbReference type="GO" id="GO:0046872">
    <property type="term" value="F:metal ion binding"/>
    <property type="evidence" value="ECO:0007669"/>
    <property type="project" value="UniProtKB-KW"/>
</dbReference>
<dbReference type="InterPro" id="IPR013785">
    <property type="entry name" value="Aldolase_TIM"/>
</dbReference>